<dbReference type="SUPFAM" id="SSF47090">
    <property type="entry name" value="PGBD-like"/>
    <property type="match status" value="2"/>
</dbReference>
<dbReference type="InterPro" id="IPR036366">
    <property type="entry name" value="PGBDSf"/>
</dbReference>
<name>A0ABT7BX24_9CYAN</name>
<comment type="caution">
    <text evidence="2">The sequence shown here is derived from an EMBL/GenBank/DDBJ whole genome shotgun (WGS) entry which is preliminary data.</text>
</comment>
<protein>
    <submittedName>
        <fullName evidence="2">Peptidoglycan-binding domain-containing protein</fullName>
    </submittedName>
</protein>
<organism evidence="2 3">
    <name type="scientific">Roseofilum casamattae BLCC-M143</name>
    <dbReference type="NCBI Taxonomy" id="3022442"/>
    <lineage>
        <taxon>Bacteria</taxon>
        <taxon>Bacillati</taxon>
        <taxon>Cyanobacteriota</taxon>
        <taxon>Cyanophyceae</taxon>
        <taxon>Desertifilales</taxon>
        <taxon>Desertifilaceae</taxon>
        <taxon>Roseofilum</taxon>
        <taxon>Roseofilum casamattae</taxon>
    </lineage>
</organism>
<keyword evidence="3" id="KW-1185">Reference proteome</keyword>
<dbReference type="InterPro" id="IPR002477">
    <property type="entry name" value="Peptidoglycan-bd-like"/>
</dbReference>
<dbReference type="Pfam" id="PF01471">
    <property type="entry name" value="PG_binding_1"/>
    <property type="match status" value="2"/>
</dbReference>
<gene>
    <name evidence="2" type="ORF">PMH09_07345</name>
</gene>
<evidence type="ECO:0000313" key="3">
    <source>
        <dbReference type="Proteomes" id="UP001232992"/>
    </source>
</evidence>
<feature type="domain" description="Peptidoglycan binding-like" evidence="1">
    <location>
        <begin position="200"/>
        <end position="256"/>
    </location>
</feature>
<dbReference type="Gene3D" id="1.10.101.10">
    <property type="entry name" value="PGBD-like superfamily/PGBD"/>
    <property type="match status" value="2"/>
</dbReference>
<dbReference type="Proteomes" id="UP001232992">
    <property type="component" value="Unassembled WGS sequence"/>
</dbReference>
<dbReference type="EMBL" id="JAQOSQ010000005">
    <property type="protein sequence ID" value="MDJ1183006.1"/>
    <property type="molecule type" value="Genomic_DNA"/>
</dbReference>
<accession>A0ABT7BX24</accession>
<evidence type="ECO:0000259" key="1">
    <source>
        <dbReference type="Pfam" id="PF01471"/>
    </source>
</evidence>
<evidence type="ECO:0000313" key="2">
    <source>
        <dbReference type="EMBL" id="MDJ1183006.1"/>
    </source>
</evidence>
<proteinExistence type="predicted"/>
<reference evidence="2 3" key="1">
    <citation type="submission" date="2023-01" db="EMBL/GenBank/DDBJ databases">
        <title>Novel diversity within Roseofilum (Cyanobacteria; Desertifilaceae) from marine benthic mats with descriptions of four novel species.</title>
        <authorList>
            <person name="Wang Y."/>
            <person name="Berthold D.E."/>
            <person name="Hu J."/>
            <person name="Lefler F.W."/>
            <person name="Laughinghouse H.D. IV."/>
        </authorList>
    </citation>
    <scope>NUCLEOTIDE SEQUENCE [LARGE SCALE GENOMIC DNA]</scope>
    <source>
        <strain evidence="2 3">BLCC-M143</strain>
    </source>
</reference>
<sequence>MESLAYLHLALAYDDPIAYEFVLGQRIQQLWQKFPWKLCSSKLALRFLSLATTLAILTLTQAAFALLQIGSSGPEVSRIQQQLQQLGYYQGGITGYFGELTEAAVLRFQRDRGIQQDGQVGTQTQSRLDIETGLANQFPTRPAVAQTTFFNQNTTNFGDPLRTQPPTLVPLPPPPGTFPTGIQVFQNQFVSRPLLRRGDRGDDVTLLQTRLFQLGYDPQGIDGNYGSLTQNAVLRFQDEKGLPLTGQADVQTLIALGLWPGSSRDGGQANNPSRLNLRGLKYVVVIPTNRNRRDIDRLNQLDTRLYPNAQLAQHRRGKYIYVRHYTNFEEAQFHAASLRSQEFVNARVVYFH</sequence>
<dbReference type="InterPro" id="IPR036365">
    <property type="entry name" value="PGBD-like_sf"/>
</dbReference>
<dbReference type="RefSeq" id="WP_283757660.1">
    <property type="nucleotide sequence ID" value="NZ_JAQOSQ010000005.1"/>
</dbReference>
<feature type="domain" description="Peptidoglycan binding-like" evidence="1">
    <location>
        <begin position="72"/>
        <end position="128"/>
    </location>
</feature>